<evidence type="ECO:0000256" key="3">
    <source>
        <dbReference type="ARBA" id="ARBA00011918"/>
    </source>
</evidence>
<evidence type="ECO:0000259" key="9">
    <source>
        <dbReference type="Pfam" id="PF01035"/>
    </source>
</evidence>
<dbReference type="PANTHER" id="PTHR10815">
    <property type="entry name" value="METHYLATED-DNA--PROTEIN-CYSTEINE METHYLTRANSFERASE"/>
    <property type="match status" value="1"/>
</dbReference>
<dbReference type="Proteomes" id="UP000029914">
    <property type="component" value="Chromosome"/>
</dbReference>
<dbReference type="Pfam" id="PF01035">
    <property type="entry name" value="DNA_binding_1"/>
    <property type="match status" value="1"/>
</dbReference>
<name>A0A097IEL3_9CORY</name>
<dbReference type="EC" id="2.1.1.63" evidence="3"/>
<evidence type="ECO:0000256" key="8">
    <source>
        <dbReference type="ARBA" id="ARBA00049348"/>
    </source>
</evidence>
<dbReference type="AlphaFoldDB" id="A0A097IEL3"/>
<dbReference type="NCBIfam" id="TIGR00589">
    <property type="entry name" value="ogt"/>
    <property type="match status" value="1"/>
</dbReference>
<accession>A0A097IEL3</accession>
<keyword evidence="7" id="KW-0234">DNA repair</keyword>
<evidence type="ECO:0000256" key="2">
    <source>
        <dbReference type="ARBA" id="ARBA00008711"/>
    </source>
</evidence>
<dbReference type="PANTHER" id="PTHR10815:SF13">
    <property type="entry name" value="METHYLATED-DNA--PROTEIN-CYSTEINE METHYLTRANSFERASE"/>
    <property type="match status" value="1"/>
</dbReference>
<reference evidence="11 12" key="1">
    <citation type="submission" date="2013-09" db="EMBL/GenBank/DDBJ databases">
        <title>Complete genome sequence of Corynebacterium doosanense CAU 212(T) (=DSM 45436(T)), isolated from activated sludge.</title>
        <authorList>
            <person name="Schaffert L."/>
            <person name="Albersmeier A."/>
            <person name="Kalinowski J."/>
            <person name="Ruckert C."/>
        </authorList>
    </citation>
    <scope>NUCLEOTIDE SEQUENCE [LARGE SCALE GENOMIC DNA]</scope>
    <source>
        <strain evidence="11 12">CAU 212</strain>
    </source>
</reference>
<gene>
    <name evidence="11" type="ORF">CDOO_04390</name>
</gene>
<evidence type="ECO:0000256" key="6">
    <source>
        <dbReference type="ARBA" id="ARBA00022763"/>
    </source>
</evidence>
<evidence type="ECO:0000256" key="1">
    <source>
        <dbReference type="ARBA" id="ARBA00001286"/>
    </source>
</evidence>
<dbReference type="RefSeq" id="WP_018021916.1">
    <property type="nucleotide sequence ID" value="NZ_AQUX01000004.1"/>
</dbReference>
<dbReference type="HOGENOM" id="CLU_000445_52_2_11"/>
<dbReference type="Gene3D" id="3.30.160.70">
    <property type="entry name" value="Methylated DNA-protein cysteine methyltransferase domain"/>
    <property type="match status" value="1"/>
</dbReference>
<dbReference type="OrthoDB" id="9802228at2"/>
<dbReference type="GO" id="GO:0003908">
    <property type="term" value="F:methylated-DNA-[protein]-cysteine S-methyltransferase activity"/>
    <property type="evidence" value="ECO:0007669"/>
    <property type="project" value="UniProtKB-EC"/>
</dbReference>
<dbReference type="GO" id="GO:0006281">
    <property type="term" value="P:DNA repair"/>
    <property type="evidence" value="ECO:0007669"/>
    <property type="project" value="UniProtKB-KW"/>
</dbReference>
<dbReference type="GO" id="GO:0032259">
    <property type="term" value="P:methylation"/>
    <property type="evidence" value="ECO:0007669"/>
    <property type="project" value="UniProtKB-KW"/>
</dbReference>
<dbReference type="InterPro" id="IPR036388">
    <property type="entry name" value="WH-like_DNA-bd_sf"/>
</dbReference>
<comment type="catalytic activity">
    <reaction evidence="8">
        <text>a 6-O-methyl-2'-deoxyguanosine in DNA + L-cysteinyl-[protein] = S-methyl-L-cysteinyl-[protein] + a 2'-deoxyguanosine in DNA</text>
        <dbReference type="Rhea" id="RHEA:24000"/>
        <dbReference type="Rhea" id="RHEA-COMP:10131"/>
        <dbReference type="Rhea" id="RHEA-COMP:10132"/>
        <dbReference type="Rhea" id="RHEA-COMP:11367"/>
        <dbReference type="Rhea" id="RHEA-COMP:11368"/>
        <dbReference type="ChEBI" id="CHEBI:29950"/>
        <dbReference type="ChEBI" id="CHEBI:82612"/>
        <dbReference type="ChEBI" id="CHEBI:85445"/>
        <dbReference type="ChEBI" id="CHEBI:85448"/>
        <dbReference type="EC" id="2.1.1.63"/>
    </reaction>
</comment>
<keyword evidence="12" id="KW-1185">Reference proteome</keyword>
<evidence type="ECO:0000256" key="5">
    <source>
        <dbReference type="ARBA" id="ARBA00022679"/>
    </source>
</evidence>
<dbReference type="FunFam" id="1.10.10.10:FF:000214">
    <property type="entry name" value="Methylated-DNA--protein-cysteine methyltransferase"/>
    <property type="match status" value="1"/>
</dbReference>
<dbReference type="CDD" id="cd06445">
    <property type="entry name" value="ATase"/>
    <property type="match status" value="1"/>
</dbReference>
<organism evidence="11 12">
    <name type="scientific">Corynebacterium doosanense CAU 212 = DSM 45436</name>
    <dbReference type="NCBI Taxonomy" id="558173"/>
    <lineage>
        <taxon>Bacteria</taxon>
        <taxon>Bacillati</taxon>
        <taxon>Actinomycetota</taxon>
        <taxon>Actinomycetes</taxon>
        <taxon>Mycobacteriales</taxon>
        <taxon>Corynebacteriaceae</taxon>
        <taxon>Corynebacterium</taxon>
    </lineage>
</organism>
<keyword evidence="5 11" id="KW-0808">Transferase</keyword>
<dbReference type="SUPFAM" id="SSF53155">
    <property type="entry name" value="Methylated DNA-protein cysteine methyltransferase domain"/>
    <property type="match status" value="1"/>
</dbReference>
<evidence type="ECO:0000259" key="10">
    <source>
        <dbReference type="Pfam" id="PF02870"/>
    </source>
</evidence>
<dbReference type="InterPro" id="IPR008332">
    <property type="entry name" value="MethylG_MeTrfase_N"/>
</dbReference>
<dbReference type="EMBL" id="CP006764">
    <property type="protein sequence ID" value="AIT60570.1"/>
    <property type="molecule type" value="Genomic_DNA"/>
</dbReference>
<dbReference type="InterPro" id="IPR036631">
    <property type="entry name" value="MGMT_N_sf"/>
</dbReference>
<comment type="similarity">
    <text evidence="2">Belongs to the MGMT family.</text>
</comment>
<protein>
    <recommendedName>
        <fullName evidence="3">methylated-DNA--[protein]-cysteine S-methyltransferase</fullName>
        <ecNumber evidence="3">2.1.1.63</ecNumber>
    </recommendedName>
</protein>
<dbReference type="InterPro" id="IPR014048">
    <property type="entry name" value="MethylDNA_cys_MeTrfase_DNA-bd"/>
</dbReference>
<feature type="domain" description="Methylguanine DNA methyltransferase ribonuclease-like" evidence="10">
    <location>
        <begin position="3"/>
        <end position="68"/>
    </location>
</feature>
<proteinExistence type="inferred from homology"/>
<evidence type="ECO:0000256" key="4">
    <source>
        <dbReference type="ARBA" id="ARBA00022603"/>
    </source>
</evidence>
<dbReference type="eggNOG" id="COG0350">
    <property type="taxonomic scope" value="Bacteria"/>
</dbReference>
<keyword evidence="6" id="KW-0227">DNA damage</keyword>
<dbReference type="InterPro" id="IPR036217">
    <property type="entry name" value="MethylDNA_cys_MeTrfase_DNAb"/>
</dbReference>
<dbReference type="KEGG" id="cdo:CDOO_04390"/>
<comment type="catalytic activity">
    <reaction evidence="1">
        <text>a 4-O-methyl-thymidine in DNA + L-cysteinyl-[protein] = a thymidine in DNA + S-methyl-L-cysteinyl-[protein]</text>
        <dbReference type="Rhea" id="RHEA:53428"/>
        <dbReference type="Rhea" id="RHEA-COMP:10131"/>
        <dbReference type="Rhea" id="RHEA-COMP:10132"/>
        <dbReference type="Rhea" id="RHEA-COMP:13555"/>
        <dbReference type="Rhea" id="RHEA-COMP:13556"/>
        <dbReference type="ChEBI" id="CHEBI:29950"/>
        <dbReference type="ChEBI" id="CHEBI:82612"/>
        <dbReference type="ChEBI" id="CHEBI:137386"/>
        <dbReference type="ChEBI" id="CHEBI:137387"/>
        <dbReference type="EC" id="2.1.1.63"/>
    </reaction>
</comment>
<dbReference type="Pfam" id="PF02870">
    <property type="entry name" value="Methyltransf_1N"/>
    <property type="match status" value="1"/>
</dbReference>
<evidence type="ECO:0000313" key="12">
    <source>
        <dbReference type="Proteomes" id="UP000029914"/>
    </source>
</evidence>
<feature type="domain" description="Methylated-DNA-[protein]-cysteine S-methyltransferase DNA binding" evidence="9">
    <location>
        <begin position="74"/>
        <end position="152"/>
    </location>
</feature>
<keyword evidence="4 11" id="KW-0489">Methyltransferase</keyword>
<evidence type="ECO:0000313" key="11">
    <source>
        <dbReference type="EMBL" id="AIT60570.1"/>
    </source>
</evidence>
<dbReference type="Gene3D" id="1.10.10.10">
    <property type="entry name" value="Winged helix-like DNA-binding domain superfamily/Winged helix DNA-binding domain"/>
    <property type="match status" value="1"/>
</dbReference>
<dbReference type="STRING" id="558173.CDOO_04390"/>
<evidence type="ECO:0000256" key="7">
    <source>
        <dbReference type="ARBA" id="ARBA00023204"/>
    </source>
</evidence>
<sequence>MLVHRTIDSPIGALTLYSTPAGLSYLAFSDVEQYAAQSVEDTSSAGVAVAQLEEFFAGRRREFSVPLDVPGEGFQRRAQQLMAEIPFGETRTYTQLAEATGNPNAVRAAGTACAKNPVPLIWPCHRIIRSDGTWGTYRGGEEAKTWLLNFEAGNPAGPGAV</sequence>
<dbReference type="SUPFAM" id="SSF46767">
    <property type="entry name" value="Methylated DNA-protein cysteine methyltransferase, C-terminal domain"/>
    <property type="match status" value="1"/>
</dbReference>